<name>A0A182JQ15_9DIPT</name>
<reference evidence="3" key="1">
    <citation type="submission" date="2013-03" db="EMBL/GenBank/DDBJ databases">
        <title>The Genome Sequence of Anopheles christyi ACHKN1017.</title>
        <authorList>
            <consortium name="The Broad Institute Genomics Platform"/>
            <person name="Neafsey D.E."/>
            <person name="Besansky N."/>
            <person name="Walker B."/>
            <person name="Young S.K."/>
            <person name="Zeng Q."/>
            <person name="Gargeya S."/>
            <person name="Fitzgerald M."/>
            <person name="Haas B."/>
            <person name="Abouelleil A."/>
            <person name="Allen A.W."/>
            <person name="Alvarado L."/>
            <person name="Arachchi H.M."/>
            <person name="Berlin A.M."/>
            <person name="Chapman S.B."/>
            <person name="Gainer-Dewar J."/>
            <person name="Goldberg J."/>
            <person name="Griggs A."/>
            <person name="Gujja S."/>
            <person name="Hansen M."/>
            <person name="Howarth C."/>
            <person name="Imamovic A."/>
            <person name="Ireland A."/>
            <person name="Larimer J."/>
            <person name="McCowan C."/>
            <person name="Murphy C."/>
            <person name="Pearson M."/>
            <person name="Poon T.W."/>
            <person name="Priest M."/>
            <person name="Roberts A."/>
            <person name="Saif S."/>
            <person name="Shea T."/>
            <person name="Sisk P."/>
            <person name="Sykes S."/>
            <person name="Wortman J."/>
            <person name="Nusbaum C."/>
            <person name="Birren B."/>
        </authorList>
    </citation>
    <scope>NUCLEOTIDE SEQUENCE [LARGE SCALE GENOMIC DNA]</scope>
    <source>
        <strain evidence="3">ACHKN1017</strain>
    </source>
</reference>
<dbReference type="GO" id="GO:0005783">
    <property type="term" value="C:endoplasmic reticulum"/>
    <property type="evidence" value="ECO:0007669"/>
    <property type="project" value="TreeGrafter"/>
</dbReference>
<feature type="compositionally biased region" description="Acidic residues" evidence="1">
    <location>
        <begin position="416"/>
        <end position="425"/>
    </location>
</feature>
<dbReference type="GO" id="GO:0034976">
    <property type="term" value="P:response to endoplasmic reticulum stress"/>
    <property type="evidence" value="ECO:0007669"/>
    <property type="project" value="TreeGrafter"/>
</dbReference>
<accession>A0A182JQ15</accession>
<dbReference type="GO" id="GO:0019888">
    <property type="term" value="F:protein phosphatase regulator activity"/>
    <property type="evidence" value="ECO:0007669"/>
    <property type="project" value="TreeGrafter"/>
</dbReference>
<proteinExistence type="predicted"/>
<feature type="region of interest" description="Disordered" evidence="1">
    <location>
        <begin position="163"/>
        <end position="212"/>
    </location>
</feature>
<dbReference type="EnsemblMetazoa" id="ACHR000599-RA">
    <property type="protein sequence ID" value="ACHR000599-PA"/>
    <property type="gene ID" value="ACHR000599"/>
</dbReference>
<evidence type="ECO:0000313" key="3">
    <source>
        <dbReference type="Proteomes" id="UP000075881"/>
    </source>
</evidence>
<sequence>MLSERKQCYYQSSADDISGSVPAMKDLEFDEWSKHSLPQHSYPIADGIEKLADLKMGDAKTPEVIGYTANKRSSFVENCLNMFSKMFSLADRTGAGAEPNIHPPSSLVEKNEQLKKVNNASSSCIPIFETTKNGKGQLTVPLDYSSTIDDIAMTPAGVYLEETVLSKRSPSRPGRRKRRKDTSKSIQHLHVGSEGGSSKGCGKNRKEKKRHALRRDIINDNLLLSMDDCSYGYDFREAGYSNAMDTHSLPQRCLSSSFSPSSTGSIRSFHDALQFNVPAENMNLHASSGCKRTVPVSVYRSQENIPAKQAFTVVHGSIDTIGEQSKQKCDIEHSNRSGFVVFTEYDVFTTPSASPAQRRPPPRNLCNTLSYVWQRHHSNGSQQEEGGEEEDDNSDYTSEDISDDESDDCNSKDDTDGLEDDDDDDDSIVFCEDYDALHDDSNSSSGFEEKKVRFNAKPVVHVMRAWDFAYRQARKGDWEMAARDRERFRKRIADLEPVLGPALQPRIRDKVYFERFCGEESTRKILN</sequence>
<dbReference type="AlphaFoldDB" id="A0A182JQ15"/>
<reference evidence="2" key="2">
    <citation type="submission" date="2020-05" db="UniProtKB">
        <authorList>
            <consortium name="EnsemblMetazoa"/>
        </authorList>
    </citation>
    <scope>IDENTIFICATION</scope>
    <source>
        <strain evidence="2">ACHKN1017</strain>
    </source>
</reference>
<organism evidence="2 3">
    <name type="scientific">Anopheles christyi</name>
    <dbReference type="NCBI Taxonomy" id="43041"/>
    <lineage>
        <taxon>Eukaryota</taxon>
        <taxon>Metazoa</taxon>
        <taxon>Ecdysozoa</taxon>
        <taxon>Arthropoda</taxon>
        <taxon>Hexapoda</taxon>
        <taxon>Insecta</taxon>
        <taxon>Pterygota</taxon>
        <taxon>Neoptera</taxon>
        <taxon>Endopterygota</taxon>
        <taxon>Diptera</taxon>
        <taxon>Nematocera</taxon>
        <taxon>Culicoidea</taxon>
        <taxon>Culicidae</taxon>
        <taxon>Anophelinae</taxon>
        <taxon>Anopheles</taxon>
    </lineage>
</organism>
<feature type="compositionally biased region" description="Basic residues" evidence="1">
    <location>
        <begin position="202"/>
        <end position="212"/>
    </location>
</feature>
<feature type="compositionally biased region" description="Basic residues" evidence="1">
    <location>
        <begin position="169"/>
        <end position="181"/>
    </location>
</feature>
<dbReference type="Proteomes" id="UP000075881">
    <property type="component" value="Unassembled WGS sequence"/>
</dbReference>
<dbReference type="PANTHER" id="PTHR16489">
    <property type="entry name" value="GH11727P"/>
    <property type="match status" value="1"/>
</dbReference>
<protein>
    <submittedName>
        <fullName evidence="2">PP1c_bdg domain-containing protein</fullName>
    </submittedName>
</protein>
<dbReference type="GO" id="GO:0000164">
    <property type="term" value="C:protein phosphatase type 1 complex"/>
    <property type="evidence" value="ECO:0007669"/>
    <property type="project" value="TreeGrafter"/>
</dbReference>
<dbReference type="VEuPathDB" id="VectorBase:ACHR000599"/>
<evidence type="ECO:0000313" key="2">
    <source>
        <dbReference type="EnsemblMetazoa" id="ACHR000599-PA"/>
    </source>
</evidence>
<feature type="region of interest" description="Disordered" evidence="1">
    <location>
        <begin position="378"/>
        <end position="425"/>
    </location>
</feature>
<feature type="compositionally biased region" description="Acidic residues" evidence="1">
    <location>
        <begin position="385"/>
        <end position="408"/>
    </location>
</feature>
<dbReference type="PANTHER" id="PTHR16489:SF12">
    <property type="entry name" value="GH11727P"/>
    <property type="match status" value="1"/>
</dbReference>
<keyword evidence="3" id="KW-1185">Reference proteome</keyword>
<dbReference type="InterPro" id="IPR051254">
    <property type="entry name" value="PPP1R15"/>
</dbReference>
<evidence type="ECO:0000256" key="1">
    <source>
        <dbReference type="SAM" id="MobiDB-lite"/>
    </source>
</evidence>